<protein>
    <submittedName>
        <fullName evidence="2">Uncharacterized protein</fullName>
    </submittedName>
</protein>
<keyword evidence="3" id="KW-1185">Reference proteome</keyword>
<feature type="transmembrane region" description="Helical" evidence="1">
    <location>
        <begin position="46"/>
        <end position="64"/>
    </location>
</feature>
<proteinExistence type="predicted"/>
<feature type="transmembrane region" description="Helical" evidence="1">
    <location>
        <begin position="15"/>
        <end position="34"/>
    </location>
</feature>
<sequence length="106" mass="11817">MEPDKVNKQKVKSGLGFLVLTIGMLVGLGLLGILTEWNERQGPDNGFINFLSILLFPGFILYVLTTGDIHGWQPGPIGQTGRVMVTVLGSWIFWSVISYLINRKRK</sequence>
<dbReference type="EMBL" id="RJJD01000008">
    <property type="protein sequence ID" value="RNI25645.1"/>
    <property type="molecule type" value="Genomic_DNA"/>
</dbReference>
<gene>
    <name evidence="2" type="ORF">EFB08_12350</name>
</gene>
<dbReference type="AlphaFoldDB" id="A0A3M9MKB7"/>
<keyword evidence="1" id="KW-1133">Transmembrane helix</keyword>
<feature type="transmembrane region" description="Helical" evidence="1">
    <location>
        <begin position="84"/>
        <end position="101"/>
    </location>
</feature>
<dbReference type="RefSeq" id="WP_123127276.1">
    <property type="nucleotide sequence ID" value="NZ_RJJD01000008.1"/>
</dbReference>
<reference evidence="2 3" key="1">
    <citation type="submission" date="2018-11" db="EMBL/GenBank/DDBJ databases">
        <title>Rufibacter latericius sp. nov., isolated from water in Baiyang Lake.</title>
        <authorList>
            <person name="Yang Y."/>
        </authorList>
    </citation>
    <scope>NUCLEOTIDE SEQUENCE [LARGE SCALE GENOMIC DNA]</scope>
    <source>
        <strain evidence="2 3">R-22-1c-1</strain>
    </source>
</reference>
<comment type="caution">
    <text evidence="2">The sequence shown here is derived from an EMBL/GenBank/DDBJ whole genome shotgun (WGS) entry which is preliminary data.</text>
</comment>
<accession>A0A3M9MKB7</accession>
<keyword evidence="1" id="KW-0812">Transmembrane</keyword>
<organism evidence="2 3">
    <name type="scientific">Rufibacter latericius</name>
    <dbReference type="NCBI Taxonomy" id="2487040"/>
    <lineage>
        <taxon>Bacteria</taxon>
        <taxon>Pseudomonadati</taxon>
        <taxon>Bacteroidota</taxon>
        <taxon>Cytophagia</taxon>
        <taxon>Cytophagales</taxon>
        <taxon>Hymenobacteraceae</taxon>
        <taxon>Rufibacter</taxon>
    </lineage>
</organism>
<evidence type="ECO:0000256" key="1">
    <source>
        <dbReference type="SAM" id="Phobius"/>
    </source>
</evidence>
<evidence type="ECO:0000313" key="2">
    <source>
        <dbReference type="EMBL" id="RNI25645.1"/>
    </source>
</evidence>
<evidence type="ECO:0000313" key="3">
    <source>
        <dbReference type="Proteomes" id="UP000272117"/>
    </source>
</evidence>
<keyword evidence="1" id="KW-0472">Membrane</keyword>
<dbReference type="Proteomes" id="UP000272117">
    <property type="component" value="Unassembled WGS sequence"/>
</dbReference>
<dbReference type="OrthoDB" id="1151370at2"/>
<name>A0A3M9MKB7_9BACT</name>